<dbReference type="PANTHER" id="PTHR12652">
    <property type="entry name" value="PEROXISOMAL BIOGENESIS FACTOR 11"/>
    <property type="match status" value="1"/>
</dbReference>
<dbReference type="Pfam" id="PF05648">
    <property type="entry name" value="PEX11"/>
    <property type="match status" value="1"/>
</dbReference>
<evidence type="ECO:0000313" key="6">
    <source>
        <dbReference type="EMBL" id="KAF8412992.1"/>
    </source>
</evidence>
<evidence type="ECO:0000256" key="1">
    <source>
        <dbReference type="ARBA" id="ARBA00004585"/>
    </source>
</evidence>
<dbReference type="Proteomes" id="UP000655225">
    <property type="component" value="Unassembled WGS sequence"/>
</dbReference>
<dbReference type="OrthoDB" id="411017at2759"/>
<keyword evidence="7" id="KW-1185">Reference proteome</keyword>
<dbReference type="InterPro" id="IPR008733">
    <property type="entry name" value="PEX11"/>
</dbReference>
<evidence type="ECO:0000256" key="4">
    <source>
        <dbReference type="ARBA" id="ARBA00023136"/>
    </source>
</evidence>
<dbReference type="GO" id="GO:0005778">
    <property type="term" value="C:peroxisomal membrane"/>
    <property type="evidence" value="ECO:0007669"/>
    <property type="project" value="UniProtKB-SubCell"/>
</dbReference>
<accession>A0A834ZV43</accession>
<name>A0A834ZV43_TETSI</name>
<dbReference type="PANTHER" id="PTHR12652:SF17">
    <property type="entry name" value="PEROXISOMAL MEMBRANE PROTEIN 11B"/>
    <property type="match status" value="1"/>
</dbReference>
<organism evidence="6 7">
    <name type="scientific">Tetracentron sinense</name>
    <name type="common">Spur-leaf</name>
    <dbReference type="NCBI Taxonomy" id="13715"/>
    <lineage>
        <taxon>Eukaryota</taxon>
        <taxon>Viridiplantae</taxon>
        <taxon>Streptophyta</taxon>
        <taxon>Embryophyta</taxon>
        <taxon>Tracheophyta</taxon>
        <taxon>Spermatophyta</taxon>
        <taxon>Magnoliopsida</taxon>
        <taxon>Trochodendrales</taxon>
        <taxon>Trochodendraceae</taxon>
        <taxon>Tetracentron</taxon>
    </lineage>
</organism>
<comment type="subcellular location">
    <subcellularLocation>
        <location evidence="1">Peroxisome membrane</location>
        <topology evidence="1">Multi-pass membrane protein</topology>
    </subcellularLocation>
</comment>
<evidence type="ECO:0000313" key="7">
    <source>
        <dbReference type="Proteomes" id="UP000655225"/>
    </source>
</evidence>
<dbReference type="AlphaFoldDB" id="A0A834ZV43"/>
<dbReference type="GO" id="GO:0044375">
    <property type="term" value="P:regulation of peroxisome size"/>
    <property type="evidence" value="ECO:0007669"/>
    <property type="project" value="UniProtKB-ARBA"/>
</dbReference>
<sequence length="160" mass="17940">MNDTVDKQVIFLAKRDGIDKLVKTFQYVSKIVHWHLETTNPDTTRRAKQWEVASSAIKPSEVAGFSLASIPSGETQVRPQLSASFPFSPTPERWCISSLITSWGLEAQRKLSLEPEMEKIAETKENIRKIFADRVMRLMAMAANIADLVIAGGHRTEPSL</sequence>
<reference evidence="6 7" key="1">
    <citation type="submission" date="2020-04" db="EMBL/GenBank/DDBJ databases">
        <title>Plant Genome Project.</title>
        <authorList>
            <person name="Zhang R.-G."/>
        </authorList>
    </citation>
    <scope>NUCLEOTIDE SEQUENCE [LARGE SCALE GENOMIC DNA]</scope>
    <source>
        <strain evidence="6">YNK0</strain>
        <tissue evidence="6">Leaf</tissue>
    </source>
</reference>
<comment type="similarity">
    <text evidence="2">Belongs to the peroxin-11 family.</text>
</comment>
<protein>
    <submittedName>
        <fullName evidence="6">Uncharacterized protein</fullName>
    </submittedName>
</protein>
<keyword evidence="5" id="KW-0576">Peroxisome</keyword>
<keyword evidence="4" id="KW-0472">Membrane</keyword>
<comment type="caution">
    <text evidence="6">The sequence shown here is derived from an EMBL/GenBank/DDBJ whole genome shotgun (WGS) entry which is preliminary data.</text>
</comment>
<dbReference type="EMBL" id="JABCRI010000001">
    <property type="protein sequence ID" value="KAF8412992.1"/>
    <property type="molecule type" value="Genomic_DNA"/>
</dbReference>
<dbReference type="GO" id="GO:0042802">
    <property type="term" value="F:identical protein binding"/>
    <property type="evidence" value="ECO:0007669"/>
    <property type="project" value="UniProtKB-ARBA"/>
</dbReference>
<proteinExistence type="inferred from homology"/>
<evidence type="ECO:0000256" key="3">
    <source>
        <dbReference type="ARBA" id="ARBA00022593"/>
    </source>
</evidence>
<evidence type="ECO:0000256" key="5">
    <source>
        <dbReference type="ARBA" id="ARBA00023140"/>
    </source>
</evidence>
<gene>
    <name evidence="6" type="ORF">HHK36_000964</name>
</gene>
<dbReference type="GO" id="GO:0016559">
    <property type="term" value="P:peroxisome fission"/>
    <property type="evidence" value="ECO:0007669"/>
    <property type="project" value="InterPro"/>
</dbReference>
<keyword evidence="3" id="KW-0962">Peroxisome biogenesis</keyword>
<evidence type="ECO:0000256" key="2">
    <source>
        <dbReference type="ARBA" id="ARBA00008194"/>
    </source>
</evidence>